<evidence type="ECO:0000256" key="2">
    <source>
        <dbReference type="ARBA" id="ARBA00022801"/>
    </source>
</evidence>
<sequence>MPKLAEALLVIDMQKALQYSYNFNDLINNINQRIKEYRQANLPIIFIQHHDQDLERDSDLWNLSDKLDRKDNDKIVEKTHPNAFYKTDLEKVLKDNGIKTIEVCGAQTEYCCNATIIMAHGLGYKIIMEHDMTTTFDNNYMIAEDTISFFENIWDQRYVTFQ</sequence>
<dbReference type="RefSeq" id="WP_056955826.1">
    <property type="nucleotide sequence ID" value="NZ_AZES01000051.1"/>
</dbReference>
<evidence type="ECO:0000259" key="3">
    <source>
        <dbReference type="Pfam" id="PF00857"/>
    </source>
</evidence>
<dbReference type="Gene3D" id="3.40.50.850">
    <property type="entry name" value="Isochorismatase-like"/>
    <property type="match status" value="1"/>
</dbReference>
<name>A0A0R1PFU4_9LACO</name>
<dbReference type="SUPFAM" id="SSF52499">
    <property type="entry name" value="Isochorismatase-like hydrolases"/>
    <property type="match status" value="1"/>
</dbReference>
<proteinExistence type="inferred from homology"/>
<comment type="caution">
    <text evidence="4">The sequence shown here is derived from an EMBL/GenBank/DDBJ whole genome shotgun (WGS) entry which is preliminary data.</text>
</comment>
<dbReference type="InterPro" id="IPR000868">
    <property type="entry name" value="Isochorismatase-like_dom"/>
</dbReference>
<dbReference type="GO" id="GO:0016787">
    <property type="term" value="F:hydrolase activity"/>
    <property type="evidence" value="ECO:0007669"/>
    <property type="project" value="UniProtKB-KW"/>
</dbReference>
<protein>
    <submittedName>
        <fullName evidence="4">Isochorismatase hydrolase</fullName>
    </submittedName>
</protein>
<comment type="similarity">
    <text evidence="1">Belongs to the isochorismatase family.</text>
</comment>
<dbReference type="OrthoDB" id="9785724at2"/>
<dbReference type="CDD" id="cd01014">
    <property type="entry name" value="nicotinamidase_related"/>
    <property type="match status" value="1"/>
</dbReference>
<dbReference type="InterPro" id="IPR036380">
    <property type="entry name" value="Isochorismatase-like_sf"/>
</dbReference>
<feature type="domain" description="Isochorismatase-like" evidence="3">
    <location>
        <begin position="7"/>
        <end position="138"/>
    </location>
</feature>
<keyword evidence="5" id="KW-1185">Reference proteome</keyword>
<evidence type="ECO:0000256" key="1">
    <source>
        <dbReference type="ARBA" id="ARBA00006336"/>
    </source>
</evidence>
<dbReference type="AlphaFoldDB" id="A0A0R1PFU4"/>
<dbReference type="PATRIC" id="fig|1122151.5.peg.2171"/>
<dbReference type="GeneID" id="96667777"/>
<dbReference type="Proteomes" id="UP000051908">
    <property type="component" value="Unassembled WGS sequence"/>
</dbReference>
<dbReference type="PANTHER" id="PTHR43540:SF14">
    <property type="entry name" value="ISOCHORISMATASE"/>
    <property type="match status" value="1"/>
</dbReference>
<dbReference type="Pfam" id="PF00857">
    <property type="entry name" value="Isochorismatase"/>
    <property type="match status" value="1"/>
</dbReference>
<dbReference type="InterPro" id="IPR050272">
    <property type="entry name" value="Isochorismatase-like_hydrls"/>
</dbReference>
<evidence type="ECO:0000313" key="4">
    <source>
        <dbReference type="EMBL" id="KRL31351.1"/>
    </source>
</evidence>
<gene>
    <name evidence="4" type="ORF">FD33_GL002103</name>
</gene>
<keyword evidence="2 4" id="KW-0378">Hydrolase</keyword>
<dbReference type="PANTHER" id="PTHR43540">
    <property type="entry name" value="PEROXYUREIDOACRYLATE/UREIDOACRYLATE AMIDOHYDROLASE-RELATED"/>
    <property type="match status" value="1"/>
</dbReference>
<dbReference type="EMBL" id="AZES01000051">
    <property type="protein sequence ID" value="KRL31351.1"/>
    <property type="molecule type" value="Genomic_DNA"/>
</dbReference>
<evidence type="ECO:0000313" key="5">
    <source>
        <dbReference type="Proteomes" id="UP000051908"/>
    </source>
</evidence>
<accession>A0A0R1PFU4</accession>
<organism evidence="4 5">
    <name type="scientific">Companilactobacillus paralimentarius DSM 13238 = JCM 10415</name>
    <dbReference type="NCBI Taxonomy" id="1122151"/>
    <lineage>
        <taxon>Bacteria</taxon>
        <taxon>Bacillati</taxon>
        <taxon>Bacillota</taxon>
        <taxon>Bacilli</taxon>
        <taxon>Lactobacillales</taxon>
        <taxon>Lactobacillaceae</taxon>
        <taxon>Companilactobacillus</taxon>
    </lineage>
</organism>
<reference evidence="4 5" key="1">
    <citation type="journal article" date="2015" name="Genome Announc.">
        <title>Expanding the biotechnology potential of lactobacilli through comparative genomics of 213 strains and associated genera.</title>
        <authorList>
            <person name="Sun Z."/>
            <person name="Harris H.M."/>
            <person name="McCann A."/>
            <person name="Guo C."/>
            <person name="Argimon S."/>
            <person name="Zhang W."/>
            <person name="Yang X."/>
            <person name="Jeffery I.B."/>
            <person name="Cooney J.C."/>
            <person name="Kagawa T.F."/>
            <person name="Liu W."/>
            <person name="Song Y."/>
            <person name="Salvetti E."/>
            <person name="Wrobel A."/>
            <person name="Rasinkangas P."/>
            <person name="Parkhill J."/>
            <person name="Rea M.C."/>
            <person name="O'Sullivan O."/>
            <person name="Ritari J."/>
            <person name="Douillard F.P."/>
            <person name="Paul Ross R."/>
            <person name="Yang R."/>
            <person name="Briner A.E."/>
            <person name="Felis G.E."/>
            <person name="de Vos W.M."/>
            <person name="Barrangou R."/>
            <person name="Klaenhammer T.R."/>
            <person name="Caufield P.W."/>
            <person name="Cui Y."/>
            <person name="Zhang H."/>
            <person name="O'Toole P.W."/>
        </authorList>
    </citation>
    <scope>NUCLEOTIDE SEQUENCE [LARGE SCALE GENOMIC DNA]</scope>
    <source>
        <strain evidence="4 5">DSM 13238</strain>
    </source>
</reference>